<evidence type="ECO:0000259" key="1">
    <source>
        <dbReference type="PROSITE" id="PS50181"/>
    </source>
</evidence>
<dbReference type="OrthoDB" id="7952274at2759"/>
<dbReference type="AlphaFoldDB" id="A0A6I9UNN1"/>
<dbReference type="SUPFAM" id="SSF52047">
    <property type="entry name" value="RNI-like"/>
    <property type="match status" value="1"/>
</dbReference>
<dbReference type="InParanoid" id="A0A6I9UNN1"/>
<feature type="domain" description="F-box" evidence="1">
    <location>
        <begin position="1"/>
        <end position="49"/>
    </location>
</feature>
<evidence type="ECO:0000313" key="3">
    <source>
        <dbReference type="RefSeq" id="XP_011198890.3"/>
    </source>
</evidence>
<dbReference type="InterPro" id="IPR032675">
    <property type="entry name" value="LRR_dom_sf"/>
</dbReference>
<dbReference type="KEGG" id="bdr:105223004"/>
<dbReference type="Proteomes" id="UP001652620">
    <property type="component" value="Chromosome 4"/>
</dbReference>
<proteinExistence type="predicted"/>
<dbReference type="GeneID" id="105223004"/>
<name>A0A6I9UNN1_BACDO</name>
<protein>
    <submittedName>
        <fullName evidence="3">Uncharacterized protein LOC105223004</fullName>
    </submittedName>
</protein>
<organism evidence="2 3">
    <name type="scientific">Bactrocera dorsalis</name>
    <name type="common">Oriental fruit fly</name>
    <name type="synonym">Dacus dorsalis</name>
    <dbReference type="NCBI Taxonomy" id="27457"/>
    <lineage>
        <taxon>Eukaryota</taxon>
        <taxon>Metazoa</taxon>
        <taxon>Ecdysozoa</taxon>
        <taxon>Arthropoda</taxon>
        <taxon>Hexapoda</taxon>
        <taxon>Insecta</taxon>
        <taxon>Pterygota</taxon>
        <taxon>Neoptera</taxon>
        <taxon>Endopterygota</taxon>
        <taxon>Diptera</taxon>
        <taxon>Brachycera</taxon>
        <taxon>Muscomorpha</taxon>
        <taxon>Tephritoidea</taxon>
        <taxon>Tephritidae</taxon>
        <taxon>Bactrocera</taxon>
        <taxon>Bactrocera</taxon>
    </lineage>
</organism>
<dbReference type="RefSeq" id="XP_011198890.3">
    <property type="nucleotide sequence ID" value="XM_011200588.3"/>
</dbReference>
<dbReference type="Gene3D" id="3.80.10.10">
    <property type="entry name" value="Ribonuclease Inhibitor"/>
    <property type="match status" value="1"/>
</dbReference>
<dbReference type="InterPro" id="IPR001810">
    <property type="entry name" value="F-box_dom"/>
</dbReference>
<dbReference type="PROSITE" id="PS50181">
    <property type="entry name" value="FBOX"/>
    <property type="match status" value="1"/>
</dbReference>
<sequence length="552" mass="64739">MDSILKLPDEVLIRICKMLDRDVQEYRWANVCKRFQYIYFQFFHNWAELNDNLAQNFGHLIGTDEFPLSIIKTLNLSKSKCTKVFLNKLRDCHKEIEEAKLFSFTDEFLAELLPLPNLKKLICIGTNDLRGSSLIDLNSLTELHIHTNKFFDPENLLQIAYHNPLKTLVMPNDPQMFSNRYAFELVENLKNVEELVTEFNPCKSWQLIGTLPKLKKLELWDFHSCECELCLEDPNSCEVCGSQYPMPSFDELYKRNQLEELVIWQRKVSELHQKINRNSKLTNLQRLNSYKAYGSQHAIFFDELCKRNQPEKLWSFDRKVTEQHLLRISELTNLPGLNSHKACRSQHAMLFFDELCKRNQLEELVFGESKVSEQHLLRISELTNLQRLKFCITSMPKPLSLDGFKDLVNLEELQLVACYEVNTEGSLELIRRCQKLKILNFCFAFGITVNFLTEANDILSQRQPPSTEPLTLTFHSPEIFQTFQTLEKPLPFLKFITVTRKYVEAEEDYLKREEDIVSQTDVEGDSLNRKFRVMNMGSDQTEFEFKVKCTSN</sequence>
<evidence type="ECO:0000313" key="2">
    <source>
        <dbReference type="Proteomes" id="UP001652620"/>
    </source>
</evidence>
<gene>
    <name evidence="3" type="primary">LOC105223004</name>
</gene>
<reference evidence="3" key="1">
    <citation type="submission" date="2025-08" db="UniProtKB">
        <authorList>
            <consortium name="RefSeq"/>
        </authorList>
    </citation>
    <scope>IDENTIFICATION</scope>
    <source>
        <tissue evidence="3">Adult</tissue>
    </source>
</reference>
<keyword evidence="2" id="KW-1185">Reference proteome</keyword>
<accession>A0A6I9UNN1</accession>